<dbReference type="EMBL" id="ML986591">
    <property type="protein sequence ID" value="KAF2267467.1"/>
    <property type="molecule type" value="Genomic_DNA"/>
</dbReference>
<reference evidence="2" key="1">
    <citation type="journal article" date="2020" name="Stud. Mycol.">
        <title>101 Dothideomycetes genomes: A test case for predicting lifestyles and emergence of pathogens.</title>
        <authorList>
            <person name="Haridas S."/>
            <person name="Albert R."/>
            <person name="Binder M."/>
            <person name="Bloem J."/>
            <person name="LaButti K."/>
            <person name="Salamov A."/>
            <person name="Andreopoulos B."/>
            <person name="Baker S."/>
            <person name="Barry K."/>
            <person name="Bills G."/>
            <person name="Bluhm B."/>
            <person name="Cannon C."/>
            <person name="Castanera R."/>
            <person name="Culley D."/>
            <person name="Daum C."/>
            <person name="Ezra D."/>
            <person name="Gonzalez J."/>
            <person name="Henrissat B."/>
            <person name="Kuo A."/>
            <person name="Liang C."/>
            <person name="Lipzen A."/>
            <person name="Lutzoni F."/>
            <person name="Magnuson J."/>
            <person name="Mondo S."/>
            <person name="Nolan M."/>
            <person name="Ohm R."/>
            <person name="Pangilinan J."/>
            <person name="Park H.-J."/>
            <person name="Ramirez L."/>
            <person name="Alfaro M."/>
            <person name="Sun H."/>
            <person name="Tritt A."/>
            <person name="Yoshinaga Y."/>
            <person name="Zwiers L.-H."/>
            <person name="Turgeon B."/>
            <person name="Goodwin S."/>
            <person name="Spatafora J."/>
            <person name="Crous P."/>
            <person name="Grigoriev I."/>
        </authorList>
    </citation>
    <scope>NUCLEOTIDE SEQUENCE [LARGE SCALE GENOMIC DNA]</scope>
    <source>
        <strain evidence="2">CBS 304.66</strain>
    </source>
</reference>
<proteinExistence type="predicted"/>
<dbReference type="AlphaFoldDB" id="A0A9P4KGB5"/>
<evidence type="ECO:0000313" key="2">
    <source>
        <dbReference type="Proteomes" id="UP000800093"/>
    </source>
</evidence>
<evidence type="ECO:0000313" key="1">
    <source>
        <dbReference type="EMBL" id="KAF2267467.1"/>
    </source>
</evidence>
<gene>
    <name evidence="1" type="ORF">CC78DRAFT_614197</name>
</gene>
<dbReference type="OrthoDB" id="10462195at2759"/>
<comment type="caution">
    <text evidence="1">The sequence shown here is derived from an EMBL/GenBank/DDBJ whole genome shotgun (WGS) entry which is preliminary data.</text>
</comment>
<keyword evidence="2" id="KW-1185">Reference proteome</keyword>
<protein>
    <submittedName>
        <fullName evidence="1">Uncharacterized protein</fullName>
    </submittedName>
</protein>
<organism evidence="1 2">
    <name type="scientific">Lojkania enalia</name>
    <dbReference type="NCBI Taxonomy" id="147567"/>
    <lineage>
        <taxon>Eukaryota</taxon>
        <taxon>Fungi</taxon>
        <taxon>Dikarya</taxon>
        <taxon>Ascomycota</taxon>
        <taxon>Pezizomycotina</taxon>
        <taxon>Dothideomycetes</taxon>
        <taxon>Pleosporomycetidae</taxon>
        <taxon>Pleosporales</taxon>
        <taxon>Pleosporales incertae sedis</taxon>
        <taxon>Lojkania</taxon>
    </lineage>
</organism>
<sequence length="179" mass="19955">MAAMLHTQPQQHVDVVCDPVNSLPRDCTACAQVGGATTRYDEPETRRGLPQSTAIMNTFITLQTPNAGTYSMIQESEGGAPLGVVHWNPSGRSRGTNSLYLYYHTVYDLLAAWILEAAHVQYADLIRMTRTNRKFFAPFASLFSHWCAKLIDATNDDRRPRMTSFVTVNGIVLLCFTIP</sequence>
<accession>A0A9P4KGB5</accession>
<name>A0A9P4KGB5_9PLEO</name>
<dbReference type="Proteomes" id="UP000800093">
    <property type="component" value="Unassembled WGS sequence"/>
</dbReference>